<evidence type="ECO:0000256" key="1">
    <source>
        <dbReference type="SAM" id="MobiDB-lite"/>
    </source>
</evidence>
<protein>
    <submittedName>
        <fullName evidence="2">Uncharacterized protein</fullName>
    </submittedName>
</protein>
<comment type="caution">
    <text evidence="2">The sequence shown here is derived from an EMBL/GenBank/DDBJ whole genome shotgun (WGS) entry which is preliminary data.</text>
</comment>
<gene>
    <name evidence="2" type="ORF">DPMN_007028</name>
</gene>
<feature type="compositionally biased region" description="Basic residues" evidence="1">
    <location>
        <begin position="59"/>
        <end position="71"/>
    </location>
</feature>
<dbReference type="Proteomes" id="UP000828390">
    <property type="component" value="Unassembled WGS sequence"/>
</dbReference>
<reference evidence="2" key="2">
    <citation type="submission" date="2020-11" db="EMBL/GenBank/DDBJ databases">
        <authorList>
            <person name="McCartney M.A."/>
            <person name="Auch B."/>
            <person name="Kono T."/>
            <person name="Mallez S."/>
            <person name="Becker A."/>
            <person name="Gohl D.M."/>
            <person name="Silverstein K.A.T."/>
            <person name="Koren S."/>
            <person name="Bechman K.B."/>
            <person name="Herman A."/>
            <person name="Abrahante J.E."/>
            <person name="Garbe J."/>
        </authorList>
    </citation>
    <scope>NUCLEOTIDE SEQUENCE</scope>
    <source>
        <strain evidence="2">Duluth1</strain>
        <tissue evidence="2">Whole animal</tissue>
    </source>
</reference>
<reference evidence="2" key="1">
    <citation type="journal article" date="2019" name="bioRxiv">
        <title>The Genome of the Zebra Mussel, Dreissena polymorpha: A Resource for Invasive Species Research.</title>
        <authorList>
            <person name="McCartney M.A."/>
            <person name="Auch B."/>
            <person name="Kono T."/>
            <person name="Mallez S."/>
            <person name="Zhang Y."/>
            <person name="Obille A."/>
            <person name="Becker A."/>
            <person name="Abrahante J.E."/>
            <person name="Garbe J."/>
            <person name="Badalamenti J.P."/>
            <person name="Herman A."/>
            <person name="Mangelson H."/>
            <person name="Liachko I."/>
            <person name="Sullivan S."/>
            <person name="Sone E.D."/>
            <person name="Koren S."/>
            <person name="Silverstein K.A.T."/>
            <person name="Beckman K.B."/>
            <person name="Gohl D.M."/>
        </authorList>
    </citation>
    <scope>NUCLEOTIDE SEQUENCE</scope>
    <source>
        <strain evidence="2">Duluth1</strain>
        <tissue evidence="2">Whole animal</tissue>
    </source>
</reference>
<feature type="compositionally biased region" description="Basic residues" evidence="1">
    <location>
        <begin position="1"/>
        <end position="16"/>
    </location>
</feature>
<proteinExistence type="predicted"/>
<feature type="compositionally biased region" description="Basic and acidic residues" evidence="1">
    <location>
        <begin position="49"/>
        <end position="58"/>
    </location>
</feature>
<name>A0A9D4RXX9_DREPO</name>
<keyword evidence="3" id="KW-1185">Reference proteome</keyword>
<accession>A0A9D4RXX9</accession>
<feature type="region of interest" description="Disordered" evidence="1">
    <location>
        <begin position="1"/>
        <end position="80"/>
    </location>
</feature>
<organism evidence="2 3">
    <name type="scientific">Dreissena polymorpha</name>
    <name type="common">Zebra mussel</name>
    <name type="synonym">Mytilus polymorpha</name>
    <dbReference type="NCBI Taxonomy" id="45954"/>
    <lineage>
        <taxon>Eukaryota</taxon>
        <taxon>Metazoa</taxon>
        <taxon>Spiralia</taxon>
        <taxon>Lophotrochozoa</taxon>
        <taxon>Mollusca</taxon>
        <taxon>Bivalvia</taxon>
        <taxon>Autobranchia</taxon>
        <taxon>Heteroconchia</taxon>
        <taxon>Euheterodonta</taxon>
        <taxon>Imparidentia</taxon>
        <taxon>Neoheterodontei</taxon>
        <taxon>Myida</taxon>
        <taxon>Dreissenoidea</taxon>
        <taxon>Dreissenidae</taxon>
        <taxon>Dreissena</taxon>
    </lineage>
</organism>
<sequence>MSHMPTKKKHKHKRKRESTANGGLPESTGDTTTDGTSHEKPVKHKKTGKNPEESNKDKDKKKRNKKKKRKGKEKDEDPPS</sequence>
<evidence type="ECO:0000313" key="3">
    <source>
        <dbReference type="Proteomes" id="UP000828390"/>
    </source>
</evidence>
<evidence type="ECO:0000313" key="2">
    <source>
        <dbReference type="EMBL" id="KAH3883080.1"/>
    </source>
</evidence>
<dbReference type="AlphaFoldDB" id="A0A9D4RXX9"/>
<dbReference type="EMBL" id="JAIWYP010000001">
    <property type="protein sequence ID" value="KAH3883080.1"/>
    <property type="molecule type" value="Genomic_DNA"/>
</dbReference>